<dbReference type="EMBL" id="JBHLTF010000005">
    <property type="protein sequence ID" value="MFC0716667.1"/>
    <property type="molecule type" value="Genomic_DNA"/>
</dbReference>
<dbReference type="RefSeq" id="WP_189496259.1">
    <property type="nucleotide sequence ID" value="NZ_BMZT01000004.1"/>
</dbReference>
<organism evidence="1 2">
    <name type="scientific">Luteimonas padinae</name>
    <dbReference type="NCBI Taxonomy" id="1714359"/>
    <lineage>
        <taxon>Bacteria</taxon>
        <taxon>Pseudomonadati</taxon>
        <taxon>Pseudomonadota</taxon>
        <taxon>Gammaproteobacteria</taxon>
        <taxon>Lysobacterales</taxon>
        <taxon>Lysobacteraceae</taxon>
        <taxon>Luteimonas</taxon>
    </lineage>
</organism>
<name>A0ABV6SUR5_9GAMM</name>
<protein>
    <submittedName>
        <fullName evidence="1">Uncharacterized protein</fullName>
    </submittedName>
</protein>
<sequence>MLEDVRVGEVTAMTDELAAKGVLADIANRVDHTLAHWFSAPSGAAHVTSISRACAPRGAQ</sequence>
<evidence type="ECO:0000313" key="1">
    <source>
        <dbReference type="EMBL" id="MFC0716667.1"/>
    </source>
</evidence>
<evidence type="ECO:0000313" key="2">
    <source>
        <dbReference type="Proteomes" id="UP001589898"/>
    </source>
</evidence>
<comment type="caution">
    <text evidence="1">The sequence shown here is derived from an EMBL/GenBank/DDBJ whole genome shotgun (WGS) entry which is preliminary data.</text>
</comment>
<reference evidence="1 2" key="1">
    <citation type="submission" date="2024-09" db="EMBL/GenBank/DDBJ databases">
        <authorList>
            <person name="Sun Q."/>
            <person name="Mori K."/>
        </authorList>
    </citation>
    <scope>NUCLEOTIDE SEQUENCE [LARGE SCALE GENOMIC DNA]</scope>
    <source>
        <strain evidence="1 2">KCTC 52403</strain>
    </source>
</reference>
<proteinExistence type="predicted"/>
<gene>
    <name evidence="1" type="ORF">ACFFFU_02670</name>
</gene>
<keyword evidence="2" id="KW-1185">Reference proteome</keyword>
<accession>A0ABV6SUR5</accession>
<dbReference type="Proteomes" id="UP001589898">
    <property type="component" value="Unassembled WGS sequence"/>
</dbReference>